<dbReference type="GO" id="GO:0003677">
    <property type="term" value="F:DNA binding"/>
    <property type="evidence" value="ECO:0007669"/>
    <property type="project" value="UniProtKB-UniRule"/>
</dbReference>
<dbReference type="InterPro" id="IPR009057">
    <property type="entry name" value="Homeodomain-like_sf"/>
</dbReference>
<feature type="compositionally biased region" description="Low complexity" evidence="5">
    <location>
        <begin position="1067"/>
        <end position="1079"/>
    </location>
</feature>
<evidence type="ECO:0000256" key="2">
    <source>
        <dbReference type="PROSITE-ProRule" id="PRU00108"/>
    </source>
</evidence>
<keyword evidence="8" id="KW-1185">Reference proteome</keyword>
<evidence type="ECO:0000256" key="5">
    <source>
        <dbReference type="SAM" id="MobiDB-lite"/>
    </source>
</evidence>
<reference evidence="7 8" key="1">
    <citation type="submission" date="2020-04" db="EMBL/GenBank/DDBJ databases">
        <authorList>
            <person name="Laetsch R D."/>
            <person name="Stevens L."/>
            <person name="Kumar S."/>
            <person name="Blaxter L. M."/>
        </authorList>
    </citation>
    <scope>NUCLEOTIDE SEQUENCE [LARGE SCALE GENOMIC DNA]</scope>
</reference>
<keyword evidence="4" id="KW-0175">Coiled coil</keyword>
<protein>
    <recommendedName>
        <fullName evidence="6">Homeobox domain-containing protein</fullName>
    </recommendedName>
</protein>
<keyword evidence="2 3" id="KW-0371">Homeobox</keyword>
<proteinExistence type="predicted"/>
<organism evidence="7 8">
    <name type="scientific">Caenorhabditis bovis</name>
    <dbReference type="NCBI Taxonomy" id="2654633"/>
    <lineage>
        <taxon>Eukaryota</taxon>
        <taxon>Metazoa</taxon>
        <taxon>Ecdysozoa</taxon>
        <taxon>Nematoda</taxon>
        <taxon>Chromadorea</taxon>
        <taxon>Rhabditida</taxon>
        <taxon>Rhabditina</taxon>
        <taxon>Rhabditomorpha</taxon>
        <taxon>Rhabditoidea</taxon>
        <taxon>Rhabditidae</taxon>
        <taxon>Peloderinae</taxon>
        <taxon>Caenorhabditis</taxon>
    </lineage>
</organism>
<dbReference type="EMBL" id="CADEPM010000003">
    <property type="protein sequence ID" value="CAB3403238.1"/>
    <property type="molecule type" value="Genomic_DNA"/>
</dbReference>
<dbReference type="Pfam" id="PF17943">
    <property type="entry name" value="HOCHOB"/>
    <property type="match status" value="1"/>
</dbReference>
<dbReference type="SMART" id="SM00389">
    <property type="entry name" value="HOX"/>
    <property type="match status" value="2"/>
</dbReference>
<sequence length="1086" mass="127219">MDFQTALNNLKKEKEIPESLIYEICYLSNDELTNEYYKFNERITALGFDFLVVVEGLVKSKKIDIEIGERFTQTMLEIQENMMECEEQCRLLDVLVEKHNEKYEQFLELQRITKKQKLEKLNAEREAKKQAKLLEIERIHKEMRLARAKREASRKASESIVDCPSPIENDEEQTLLIEDGDRKMRRRSRSIGGAVKKIVPYYLPCIPEVREHWVWKLDDEIKKEVEEPEPQVFENPVKVEIMEEEEIVDVKPNISLIPDEFADYEEAYELFQKKDGPPNLIDERIMGTCALCGCGVNYSRAVSLKAEDIEAKRVYFNFAWGERIVERVKEIVNPVICSKHFCNGHLPLLLKTEERDFYESFINDHLYMSMQTDGFYNSLLDRVNVRCRKCQRLVRICFIIKHAIKHAGVLDIRAGLCAAHENHMKTPYVHLETLETLKSCRDCCYMYQKKTKEQEAASMLECFPFYKTTVVEPSHGNFELSIKKPPYKKMNLNKLLLEHRFTLMPTITLEELYGIEISKQNFIFFKDEVADDDHQPTSTLMPFPKLNKNRAKKQSSHYSPKGSAKRKRDPKIDEPPMKKEPVEIVRDLDWISDEEPLIEDDDDVNDVDYVPPEEDEEDDDIDEYTPEVLDKEEFYIMRKRTGKEETELRERLTQKFTTNPHPTVAEIIEISKAEDFDYTTIVNFFEKLRENRDMICEPGDPCNRIQEYLEQDSIYRCRAKESIEKDVSPEVKKKIFEMRDDLNSIFPRKKTGMYHAIADALNIASSTVRYIVSRSRAKRRKSVEHRQHILDEFAKAHEGVQPAEIRTMPVAFRAHNSMCYSRLPKNVVAKLEKLAKELNVKGEKAIISWFGRRRKKVYLHDAKISVRFESSDFVRSCEFQKVEQRHTFTREEKERLMEFFKKTPYPTSDGYKNIAKELKLTAGNVYSFFDTQRQIVRKEKEAAVVEKELENLSDEATARLVQVFETGVRVKCRERVQLASELKISYQAVGLWLDRKTEEKRTKKGEYGGKSTRKRRREESESEDESDWSDDDDDDDQDEVYIDGNGDVQLRCLSLIAENALQMLKNTTTTTKNTNTNNNDEAVAKP</sequence>
<evidence type="ECO:0000256" key="4">
    <source>
        <dbReference type="SAM" id="Coils"/>
    </source>
</evidence>
<comment type="subcellular location">
    <subcellularLocation>
        <location evidence="1 2 3">Nucleus</location>
    </subcellularLocation>
</comment>
<keyword evidence="2 3" id="KW-0238">DNA-binding</keyword>
<evidence type="ECO:0000259" key="6">
    <source>
        <dbReference type="PROSITE" id="PS50071"/>
    </source>
</evidence>
<feature type="region of interest" description="Disordered" evidence="5">
    <location>
        <begin position="534"/>
        <end position="579"/>
    </location>
</feature>
<dbReference type="InterPro" id="IPR001356">
    <property type="entry name" value="HD"/>
</dbReference>
<dbReference type="InterPro" id="IPR040960">
    <property type="entry name" value="HOCHOB"/>
</dbReference>
<dbReference type="Gene3D" id="1.10.10.60">
    <property type="entry name" value="Homeodomain-like"/>
    <property type="match status" value="1"/>
</dbReference>
<evidence type="ECO:0000313" key="7">
    <source>
        <dbReference type="EMBL" id="CAB3403238.1"/>
    </source>
</evidence>
<dbReference type="PROSITE" id="PS50071">
    <property type="entry name" value="HOMEOBOX_2"/>
    <property type="match status" value="1"/>
</dbReference>
<dbReference type="GO" id="GO:0005634">
    <property type="term" value="C:nucleus"/>
    <property type="evidence" value="ECO:0007669"/>
    <property type="project" value="UniProtKB-SubCell"/>
</dbReference>
<feature type="compositionally biased region" description="Basic and acidic residues" evidence="5">
    <location>
        <begin position="570"/>
        <end position="579"/>
    </location>
</feature>
<comment type="caution">
    <text evidence="7">The sequence shown here is derived from an EMBL/GenBank/DDBJ whole genome shotgun (WGS) entry which is preliminary data.</text>
</comment>
<evidence type="ECO:0000256" key="3">
    <source>
        <dbReference type="RuleBase" id="RU000682"/>
    </source>
</evidence>
<name>A0A8S1EQ38_9PELO</name>
<feature type="coiled-coil region" evidence="4">
    <location>
        <begin position="104"/>
        <end position="151"/>
    </location>
</feature>
<keyword evidence="2 3" id="KW-0539">Nucleus</keyword>
<feature type="region of interest" description="Disordered" evidence="5">
    <location>
        <begin position="1067"/>
        <end position="1086"/>
    </location>
</feature>
<feature type="domain" description="Homeobox" evidence="6">
    <location>
        <begin position="879"/>
        <end position="939"/>
    </location>
</feature>
<dbReference type="CDD" id="cd00086">
    <property type="entry name" value="homeodomain"/>
    <property type="match status" value="1"/>
</dbReference>
<dbReference type="Proteomes" id="UP000494206">
    <property type="component" value="Unassembled WGS sequence"/>
</dbReference>
<accession>A0A8S1EQ38</accession>
<evidence type="ECO:0000313" key="8">
    <source>
        <dbReference type="Proteomes" id="UP000494206"/>
    </source>
</evidence>
<evidence type="ECO:0000256" key="1">
    <source>
        <dbReference type="ARBA" id="ARBA00004123"/>
    </source>
</evidence>
<dbReference type="AlphaFoldDB" id="A0A8S1EQ38"/>
<feature type="compositionally biased region" description="Acidic residues" evidence="5">
    <location>
        <begin position="1020"/>
        <end position="1041"/>
    </location>
</feature>
<feature type="region of interest" description="Disordered" evidence="5">
    <location>
        <begin position="1000"/>
        <end position="1042"/>
    </location>
</feature>
<feature type="DNA-binding region" description="Homeobox" evidence="2">
    <location>
        <begin position="881"/>
        <end position="940"/>
    </location>
</feature>
<dbReference type="Pfam" id="PF00046">
    <property type="entry name" value="Homeodomain"/>
    <property type="match status" value="1"/>
</dbReference>
<dbReference type="SUPFAM" id="SSF46689">
    <property type="entry name" value="Homeodomain-like"/>
    <property type="match status" value="1"/>
</dbReference>
<gene>
    <name evidence="7" type="ORF">CBOVIS_LOCUS5741</name>
</gene>